<sequence>MTDKWTINQIKDYLFSDEKPSEDLLKKLYCDQRIGVKKMLNQYENRLAAKQAEEDHFLKISRFEQELWKNGLTHIAGVDEVGRGPLAGPVVAAAVILPSDFKLLGINDSKKLSKKKRELYYHYITTHATDYSVGVVDAAEIDRINILQASKKAMYHAINGLMKIDYVLIDAVKLEKLSVPSNAIIKGDQKSMSIAAASIVAKVTRDKMMENIHEKYPSYDFHKNSGYGTKVHLKAIEENGLTRYHRRSFLKSLQLGGN</sequence>
<dbReference type="GO" id="GO:0006298">
    <property type="term" value="P:mismatch repair"/>
    <property type="evidence" value="ECO:0007669"/>
    <property type="project" value="TreeGrafter"/>
</dbReference>
<dbReference type="InterPro" id="IPR036397">
    <property type="entry name" value="RNaseH_sf"/>
</dbReference>
<evidence type="ECO:0000256" key="13">
    <source>
        <dbReference type="ARBA" id="ARBA00023211"/>
    </source>
</evidence>
<dbReference type="FunFam" id="3.30.420.10:FF:000006">
    <property type="entry name" value="Ribonuclease HII"/>
    <property type="match status" value="1"/>
</dbReference>
<reference evidence="18 19" key="1">
    <citation type="submission" date="2016-11" db="EMBL/GenBank/DDBJ databases">
        <authorList>
            <person name="Jaros S."/>
            <person name="Januszkiewicz K."/>
            <person name="Wedrychowicz H."/>
        </authorList>
    </citation>
    <scope>NUCLEOTIDE SEQUENCE [LARGE SCALE GENOMIC DNA]</scope>
    <source>
        <strain evidence="18 19">CGMCC 1.10681</strain>
    </source>
</reference>
<dbReference type="HAMAP" id="MF_00052_B">
    <property type="entry name" value="RNase_HII_B"/>
    <property type="match status" value="1"/>
</dbReference>
<evidence type="ECO:0000256" key="6">
    <source>
        <dbReference type="ARBA" id="ARBA00012180"/>
    </source>
</evidence>
<dbReference type="Proteomes" id="UP000184184">
    <property type="component" value="Unassembled WGS sequence"/>
</dbReference>
<dbReference type="Gene3D" id="3.30.420.10">
    <property type="entry name" value="Ribonuclease H-like superfamily/Ribonuclease H"/>
    <property type="match status" value="1"/>
</dbReference>
<dbReference type="PANTHER" id="PTHR10954:SF18">
    <property type="entry name" value="RIBONUCLEASE HII"/>
    <property type="match status" value="1"/>
</dbReference>
<accession>A0A1M7PG14</accession>
<evidence type="ECO:0000313" key="19">
    <source>
        <dbReference type="Proteomes" id="UP000184184"/>
    </source>
</evidence>
<feature type="domain" description="RNase H type-2" evidence="17">
    <location>
        <begin position="73"/>
        <end position="258"/>
    </location>
</feature>
<organism evidence="18 19">
    <name type="scientific">Gracilibacillus kekensis</name>
    <dbReference type="NCBI Taxonomy" id="1027249"/>
    <lineage>
        <taxon>Bacteria</taxon>
        <taxon>Bacillati</taxon>
        <taxon>Bacillota</taxon>
        <taxon>Bacilli</taxon>
        <taxon>Bacillales</taxon>
        <taxon>Bacillaceae</taxon>
        <taxon>Gracilibacillus</taxon>
    </lineage>
</organism>
<evidence type="ECO:0000256" key="4">
    <source>
        <dbReference type="ARBA" id="ARBA00004496"/>
    </source>
</evidence>
<dbReference type="InterPro" id="IPR012337">
    <property type="entry name" value="RNaseH-like_sf"/>
</dbReference>
<evidence type="ECO:0000256" key="14">
    <source>
        <dbReference type="HAMAP-Rule" id="MF_00052"/>
    </source>
</evidence>
<dbReference type="InterPro" id="IPR022898">
    <property type="entry name" value="RNase_HII"/>
</dbReference>
<comment type="catalytic activity">
    <reaction evidence="1 14 15 16">
        <text>Endonucleolytic cleavage to 5'-phosphomonoester.</text>
        <dbReference type="EC" id="3.1.26.4"/>
    </reaction>
</comment>
<evidence type="ECO:0000256" key="11">
    <source>
        <dbReference type="ARBA" id="ARBA00022759"/>
    </source>
</evidence>
<evidence type="ECO:0000256" key="7">
    <source>
        <dbReference type="ARBA" id="ARBA00019179"/>
    </source>
</evidence>
<protein>
    <recommendedName>
        <fullName evidence="7 14">Ribonuclease HII</fullName>
        <shortName evidence="14">RNase HII</shortName>
        <ecNumber evidence="6 14">3.1.26.4</ecNumber>
    </recommendedName>
</protein>
<evidence type="ECO:0000256" key="5">
    <source>
        <dbReference type="ARBA" id="ARBA00007383"/>
    </source>
</evidence>
<evidence type="ECO:0000256" key="3">
    <source>
        <dbReference type="ARBA" id="ARBA00004065"/>
    </source>
</evidence>
<evidence type="ECO:0000256" key="9">
    <source>
        <dbReference type="ARBA" id="ARBA00022722"/>
    </source>
</evidence>
<dbReference type="PANTHER" id="PTHR10954">
    <property type="entry name" value="RIBONUCLEASE H2 SUBUNIT A"/>
    <property type="match status" value="1"/>
</dbReference>
<dbReference type="InterPro" id="IPR024567">
    <property type="entry name" value="RNase_HII/HIII_dom"/>
</dbReference>
<keyword evidence="12 14" id="KW-0378">Hydrolase</keyword>
<keyword evidence="19" id="KW-1185">Reference proteome</keyword>
<evidence type="ECO:0000256" key="2">
    <source>
        <dbReference type="ARBA" id="ARBA00001946"/>
    </source>
</evidence>
<keyword evidence="13 14" id="KW-0464">Manganese</keyword>
<evidence type="ECO:0000256" key="15">
    <source>
        <dbReference type="PROSITE-ProRule" id="PRU01319"/>
    </source>
</evidence>
<feature type="binding site" evidence="14 15">
    <location>
        <position position="80"/>
    </location>
    <ligand>
        <name>a divalent metal cation</name>
        <dbReference type="ChEBI" id="CHEBI:60240"/>
    </ligand>
</feature>
<dbReference type="EC" id="3.1.26.4" evidence="6 14"/>
<dbReference type="OrthoDB" id="9803420at2"/>
<evidence type="ECO:0000256" key="16">
    <source>
        <dbReference type="RuleBase" id="RU003515"/>
    </source>
</evidence>
<comment type="function">
    <text evidence="3 14 16">Endonuclease that specifically degrades the RNA of RNA-DNA hybrids.</text>
</comment>
<feature type="binding site" evidence="14 15">
    <location>
        <position position="170"/>
    </location>
    <ligand>
        <name>a divalent metal cation</name>
        <dbReference type="ChEBI" id="CHEBI:60240"/>
    </ligand>
</feature>
<dbReference type="NCBIfam" id="NF000594">
    <property type="entry name" value="PRK00015.1-1"/>
    <property type="match status" value="1"/>
</dbReference>
<dbReference type="InterPro" id="IPR001352">
    <property type="entry name" value="RNase_HII/HIII"/>
</dbReference>
<comment type="similarity">
    <text evidence="5 14 16">Belongs to the RNase HII family.</text>
</comment>
<dbReference type="GO" id="GO:0003723">
    <property type="term" value="F:RNA binding"/>
    <property type="evidence" value="ECO:0007669"/>
    <property type="project" value="UniProtKB-UniRule"/>
</dbReference>
<dbReference type="GO" id="GO:0043137">
    <property type="term" value="P:DNA replication, removal of RNA primer"/>
    <property type="evidence" value="ECO:0007669"/>
    <property type="project" value="TreeGrafter"/>
</dbReference>
<dbReference type="GO" id="GO:0005737">
    <property type="term" value="C:cytoplasm"/>
    <property type="evidence" value="ECO:0007669"/>
    <property type="project" value="UniProtKB-SubCell"/>
</dbReference>
<dbReference type="PROSITE" id="PS51975">
    <property type="entry name" value="RNASE_H_2"/>
    <property type="match status" value="1"/>
</dbReference>
<dbReference type="SUPFAM" id="SSF53098">
    <property type="entry name" value="Ribonuclease H-like"/>
    <property type="match status" value="1"/>
</dbReference>
<dbReference type="STRING" id="1027249.SAMN05216179_2160"/>
<evidence type="ECO:0000256" key="1">
    <source>
        <dbReference type="ARBA" id="ARBA00000077"/>
    </source>
</evidence>
<feature type="binding site" evidence="14 15">
    <location>
        <position position="79"/>
    </location>
    <ligand>
        <name>a divalent metal cation</name>
        <dbReference type="ChEBI" id="CHEBI:60240"/>
    </ligand>
</feature>
<dbReference type="AlphaFoldDB" id="A0A1M7PG14"/>
<dbReference type="GO" id="GO:0032299">
    <property type="term" value="C:ribonuclease H2 complex"/>
    <property type="evidence" value="ECO:0007669"/>
    <property type="project" value="TreeGrafter"/>
</dbReference>
<dbReference type="Pfam" id="PF01351">
    <property type="entry name" value="RNase_HII"/>
    <property type="match status" value="1"/>
</dbReference>
<proteinExistence type="inferred from homology"/>
<keyword evidence="11 14" id="KW-0255">Endonuclease</keyword>
<keyword evidence="10 14" id="KW-0479">Metal-binding</keyword>
<comment type="subcellular location">
    <subcellularLocation>
        <location evidence="4 14">Cytoplasm</location>
    </subcellularLocation>
</comment>
<dbReference type="NCBIfam" id="NF000595">
    <property type="entry name" value="PRK00015.1-3"/>
    <property type="match status" value="1"/>
</dbReference>
<evidence type="ECO:0000259" key="17">
    <source>
        <dbReference type="PROSITE" id="PS51975"/>
    </source>
</evidence>
<dbReference type="GO" id="GO:0030145">
    <property type="term" value="F:manganese ion binding"/>
    <property type="evidence" value="ECO:0007669"/>
    <property type="project" value="UniProtKB-UniRule"/>
</dbReference>
<dbReference type="RefSeq" id="WP_073201861.1">
    <property type="nucleotide sequence ID" value="NZ_FRCZ01000004.1"/>
</dbReference>
<keyword evidence="9 14" id="KW-0540">Nuclease</keyword>
<dbReference type="CDD" id="cd07182">
    <property type="entry name" value="RNase_HII_bacteria_HII_like"/>
    <property type="match status" value="1"/>
</dbReference>
<evidence type="ECO:0000256" key="8">
    <source>
        <dbReference type="ARBA" id="ARBA00022490"/>
    </source>
</evidence>
<evidence type="ECO:0000256" key="12">
    <source>
        <dbReference type="ARBA" id="ARBA00022801"/>
    </source>
</evidence>
<comment type="cofactor">
    <cofactor evidence="2">
        <name>Mg(2+)</name>
        <dbReference type="ChEBI" id="CHEBI:18420"/>
    </cofactor>
</comment>
<evidence type="ECO:0000313" key="18">
    <source>
        <dbReference type="EMBL" id="SHN15983.1"/>
    </source>
</evidence>
<name>A0A1M7PG14_9BACI</name>
<comment type="cofactor">
    <cofactor evidence="14 15">
        <name>Mn(2+)</name>
        <dbReference type="ChEBI" id="CHEBI:29035"/>
    </cofactor>
    <cofactor evidence="14 15">
        <name>Mg(2+)</name>
        <dbReference type="ChEBI" id="CHEBI:18420"/>
    </cofactor>
    <text evidence="14 15">Manganese or magnesium. Binds 1 divalent metal ion per monomer in the absence of substrate. May bind a second metal ion after substrate binding.</text>
</comment>
<dbReference type="EMBL" id="FRCZ01000004">
    <property type="protein sequence ID" value="SHN15983.1"/>
    <property type="molecule type" value="Genomic_DNA"/>
</dbReference>
<evidence type="ECO:0000256" key="10">
    <source>
        <dbReference type="ARBA" id="ARBA00022723"/>
    </source>
</evidence>
<keyword evidence="8 14" id="KW-0963">Cytoplasm</keyword>
<gene>
    <name evidence="14" type="primary">rnhB</name>
    <name evidence="18" type="ORF">SAMN05216179_2160</name>
</gene>
<dbReference type="GO" id="GO:0004523">
    <property type="term" value="F:RNA-DNA hybrid ribonuclease activity"/>
    <property type="evidence" value="ECO:0007669"/>
    <property type="project" value="UniProtKB-UniRule"/>
</dbReference>